<dbReference type="OMA" id="FRRWIWI"/>
<keyword evidence="8" id="KW-1185">Reference proteome</keyword>
<gene>
    <name evidence="7" type="ORF">KP509_12G000100</name>
</gene>
<feature type="transmembrane region" description="Helical" evidence="5">
    <location>
        <begin position="164"/>
        <end position="187"/>
    </location>
</feature>
<dbReference type="GO" id="GO:0016020">
    <property type="term" value="C:membrane"/>
    <property type="evidence" value="ECO:0007669"/>
    <property type="project" value="UniProtKB-SubCell"/>
</dbReference>
<feature type="transmembrane region" description="Helical" evidence="5">
    <location>
        <begin position="199"/>
        <end position="219"/>
    </location>
</feature>
<accession>A0A8T2TFY1</accession>
<evidence type="ECO:0000256" key="4">
    <source>
        <dbReference type="ARBA" id="ARBA00023136"/>
    </source>
</evidence>
<proteinExistence type="predicted"/>
<comment type="caution">
    <text evidence="7">The sequence shown here is derived from an EMBL/GenBank/DDBJ whole genome shotgun (WGS) entry which is preliminary data.</text>
</comment>
<dbReference type="PANTHER" id="PTHR10783">
    <property type="entry name" value="XENOTROPIC AND POLYTROPIC RETROVIRUS RECEPTOR 1-RELATED"/>
    <property type="match status" value="1"/>
</dbReference>
<organism evidence="7 8">
    <name type="scientific">Ceratopteris richardii</name>
    <name type="common">Triangle waterfern</name>
    <dbReference type="NCBI Taxonomy" id="49495"/>
    <lineage>
        <taxon>Eukaryota</taxon>
        <taxon>Viridiplantae</taxon>
        <taxon>Streptophyta</taxon>
        <taxon>Embryophyta</taxon>
        <taxon>Tracheophyta</taxon>
        <taxon>Polypodiopsida</taxon>
        <taxon>Polypodiidae</taxon>
        <taxon>Polypodiales</taxon>
        <taxon>Pteridineae</taxon>
        <taxon>Pteridaceae</taxon>
        <taxon>Parkerioideae</taxon>
        <taxon>Ceratopteris</taxon>
    </lineage>
</organism>
<evidence type="ECO:0000313" key="7">
    <source>
        <dbReference type="EMBL" id="KAH7422251.1"/>
    </source>
</evidence>
<dbReference type="Proteomes" id="UP000825935">
    <property type="component" value="Chromosome 12"/>
</dbReference>
<dbReference type="InterPro" id="IPR004342">
    <property type="entry name" value="EXS_C"/>
</dbReference>
<dbReference type="OrthoDB" id="2159384at2759"/>
<feature type="transmembrane region" description="Helical" evidence="5">
    <location>
        <begin position="120"/>
        <end position="143"/>
    </location>
</feature>
<evidence type="ECO:0000259" key="6">
    <source>
        <dbReference type="PROSITE" id="PS51380"/>
    </source>
</evidence>
<dbReference type="PROSITE" id="PS51380">
    <property type="entry name" value="EXS"/>
    <property type="match status" value="1"/>
</dbReference>
<protein>
    <recommendedName>
        <fullName evidence="6">EXS domain-containing protein</fullName>
    </recommendedName>
</protein>
<reference evidence="7" key="1">
    <citation type="submission" date="2021-08" db="EMBL/GenBank/DDBJ databases">
        <title>WGS assembly of Ceratopteris richardii.</title>
        <authorList>
            <person name="Marchant D.B."/>
            <person name="Chen G."/>
            <person name="Jenkins J."/>
            <person name="Shu S."/>
            <person name="Leebens-Mack J."/>
            <person name="Grimwood J."/>
            <person name="Schmutz J."/>
            <person name="Soltis P."/>
            <person name="Soltis D."/>
            <person name="Chen Z.-H."/>
        </authorList>
    </citation>
    <scope>NUCLEOTIDE SEQUENCE</scope>
    <source>
        <strain evidence="7">Whitten #5841</strain>
        <tissue evidence="7">Leaf</tissue>
    </source>
</reference>
<evidence type="ECO:0000256" key="2">
    <source>
        <dbReference type="ARBA" id="ARBA00022692"/>
    </source>
</evidence>
<evidence type="ECO:0000313" key="8">
    <source>
        <dbReference type="Proteomes" id="UP000825935"/>
    </source>
</evidence>
<evidence type="ECO:0000256" key="3">
    <source>
        <dbReference type="ARBA" id="ARBA00022989"/>
    </source>
</evidence>
<keyword evidence="2 5" id="KW-0812">Transmembrane</keyword>
<keyword evidence="3 5" id="KW-1133">Transmembrane helix</keyword>
<dbReference type="GO" id="GO:0005737">
    <property type="term" value="C:cytoplasm"/>
    <property type="evidence" value="ECO:0007669"/>
    <property type="project" value="TreeGrafter"/>
</dbReference>
<dbReference type="Pfam" id="PF03124">
    <property type="entry name" value="EXS"/>
    <property type="match status" value="1"/>
</dbReference>
<dbReference type="PANTHER" id="PTHR10783:SF46">
    <property type="entry name" value="PROTEIN ERD1 HOMOLOG 2"/>
    <property type="match status" value="1"/>
</dbReference>
<dbReference type="AlphaFoldDB" id="A0A8T2TFY1"/>
<dbReference type="EMBL" id="CM035417">
    <property type="protein sequence ID" value="KAH7422251.1"/>
    <property type="molecule type" value="Genomic_DNA"/>
</dbReference>
<evidence type="ECO:0000256" key="1">
    <source>
        <dbReference type="ARBA" id="ARBA00004141"/>
    </source>
</evidence>
<name>A0A8T2TFY1_CERRI</name>
<sequence>MLSTAVEKVIPRQPRSSDCEHLLQHRREGKAHTIPGGDLPLHMCDRGRRLRRKERTMVGSFLKSSPFSRSMFGTSLQQASKHMQVLVVLLWISVCCKAAADSVMRTTAETRSHLLYETFLYYNPFLLVAGMLWLWGINLRVFSAFKVNYAKVFDLDGTHLMWKGIWMIALWITLGVLTSMTLYLYLSSHGSSLAASQPVLLYSVIPLMMVLPFDALFVSSRIFFLRTLVRIIFPLQPITFADFFVADILTSMAKVLSDLERAACRMFHGQVATLSWFEPDSTCGSHSIWIPCVLALPYVFRFFQCLRQYSDTRDNTCIFNALKYASSFPVILLSALKYHVTLDLWHGLYRPLWLLSGLINTCFSFYWDIRRDWDLSFFSGLCNPKYSLLRPNLLYHYHSIYYGAIGSNLLLRWAWTYKLSAHLRHNYITVFLMTALEMLRRFQWIFFRVESEWNKISRLSSQTSSKETLKETEMLISPTEYDM</sequence>
<comment type="subcellular location">
    <subcellularLocation>
        <location evidence="1">Membrane</location>
        <topology evidence="1">Multi-pass membrane protein</topology>
    </subcellularLocation>
</comment>
<evidence type="ECO:0000256" key="5">
    <source>
        <dbReference type="SAM" id="Phobius"/>
    </source>
</evidence>
<feature type="domain" description="EXS" evidence="6">
    <location>
        <begin position="281"/>
        <end position="480"/>
    </location>
</feature>
<keyword evidence="4 5" id="KW-0472">Membrane</keyword>